<dbReference type="Proteomes" id="UP000887569">
    <property type="component" value="Unplaced"/>
</dbReference>
<sequence length="138" mass="15983">MRRPEIRVLRAPPACFTLGEGSWECSLFVRALYKVTERNMCRCGESDSVDDFTAVGDVKLSADDDMEVSDYCSLLCEYWGSGLMQQRRVHDNLWCEQIMEATARQLEEMRLALVQELSALLDDIYRWIDEHATPLQRL</sequence>
<reference evidence="2" key="1">
    <citation type="submission" date="2022-11" db="UniProtKB">
        <authorList>
            <consortium name="WormBaseParasite"/>
        </authorList>
    </citation>
    <scope>IDENTIFICATION</scope>
</reference>
<dbReference type="AlphaFoldDB" id="A0A915A2M8"/>
<protein>
    <submittedName>
        <fullName evidence="2">Uncharacterized protein</fullName>
    </submittedName>
</protein>
<keyword evidence="1" id="KW-1185">Reference proteome</keyword>
<proteinExistence type="predicted"/>
<name>A0A915A2M8_PARUN</name>
<evidence type="ECO:0000313" key="2">
    <source>
        <dbReference type="WBParaSite" id="PgE117_g001_t01"/>
    </source>
</evidence>
<organism evidence="1 2">
    <name type="scientific">Parascaris univalens</name>
    <name type="common">Nematode worm</name>
    <dbReference type="NCBI Taxonomy" id="6257"/>
    <lineage>
        <taxon>Eukaryota</taxon>
        <taxon>Metazoa</taxon>
        <taxon>Ecdysozoa</taxon>
        <taxon>Nematoda</taxon>
        <taxon>Chromadorea</taxon>
        <taxon>Rhabditida</taxon>
        <taxon>Spirurina</taxon>
        <taxon>Ascaridomorpha</taxon>
        <taxon>Ascaridoidea</taxon>
        <taxon>Ascarididae</taxon>
        <taxon>Parascaris</taxon>
    </lineage>
</organism>
<evidence type="ECO:0000313" key="1">
    <source>
        <dbReference type="Proteomes" id="UP000887569"/>
    </source>
</evidence>
<accession>A0A915A2M8</accession>
<dbReference type="WBParaSite" id="PgE117_g001_t01">
    <property type="protein sequence ID" value="PgE117_g001_t01"/>
    <property type="gene ID" value="PgE117_g001"/>
</dbReference>